<dbReference type="AlphaFoldDB" id="A0A5B9WEH4"/>
<dbReference type="EMBL" id="CP042997">
    <property type="protein sequence ID" value="QEH38873.1"/>
    <property type="molecule type" value="Genomic_DNA"/>
</dbReference>
<name>A0A5B9WEH4_9BACT</name>
<evidence type="ECO:0000313" key="3">
    <source>
        <dbReference type="Proteomes" id="UP000324233"/>
    </source>
</evidence>
<protein>
    <submittedName>
        <fullName evidence="2">Uncharacterized protein</fullName>
    </submittedName>
</protein>
<keyword evidence="3" id="KW-1185">Reference proteome</keyword>
<reference evidence="2 3" key="1">
    <citation type="submission" date="2019-08" db="EMBL/GenBank/DDBJ databases">
        <title>Deep-cultivation of Planctomycetes and their phenomic and genomic characterization uncovers novel biology.</title>
        <authorList>
            <person name="Wiegand S."/>
            <person name="Jogler M."/>
            <person name="Boedeker C."/>
            <person name="Pinto D."/>
            <person name="Vollmers J."/>
            <person name="Rivas-Marin E."/>
            <person name="Kohn T."/>
            <person name="Peeters S.H."/>
            <person name="Heuer A."/>
            <person name="Rast P."/>
            <person name="Oberbeckmann S."/>
            <person name="Bunk B."/>
            <person name="Jeske O."/>
            <person name="Meyerdierks A."/>
            <person name="Storesund J.E."/>
            <person name="Kallscheuer N."/>
            <person name="Luecker S."/>
            <person name="Lage O.M."/>
            <person name="Pohl T."/>
            <person name="Merkel B.J."/>
            <person name="Hornburger P."/>
            <person name="Mueller R.-W."/>
            <person name="Bruemmer F."/>
            <person name="Labrenz M."/>
            <person name="Spormann A.M."/>
            <person name="Op den Camp H."/>
            <person name="Overmann J."/>
            <person name="Amann R."/>
            <person name="Jetten M.S.M."/>
            <person name="Mascher T."/>
            <person name="Medema M.H."/>
            <person name="Devos D.P."/>
            <person name="Kaster A.-K."/>
            <person name="Ovreas L."/>
            <person name="Rohde M."/>
            <person name="Galperin M.Y."/>
            <person name="Jogler C."/>
        </authorList>
    </citation>
    <scope>NUCLEOTIDE SEQUENCE [LARGE SCALE GENOMIC DNA]</scope>
    <source>
        <strain evidence="2 3">OJF2</strain>
    </source>
</reference>
<organism evidence="2 3">
    <name type="scientific">Aquisphaera giovannonii</name>
    <dbReference type="NCBI Taxonomy" id="406548"/>
    <lineage>
        <taxon>Bacteria</taxon>
        <taxon>Pseudomonadati</taxon>
        <taxon>Planctomycetota</taxon>
        <taxon>Planctomycetia</taxon>
        <taxon>Isosphaerales</taxon>
        <taxon>Isosphaeraceae</taxon>
        <taxon>Aquisphaera</taxon>
    </lineage>
</organism>
<sequence length="83" mass="9179">MIPSDSVLPAPSKLSSSARTARPRSRAEAMERPALISRDEALVVDERSSLRPAQVVETKLTRILKDASLPVSHLQMRGMLRSR</sequence>
<dbReference type="KEGG" id="agv:OJF2_74830"/>
<gene>
    <name evidence="2" type="ORF">OJF2_74830</name>
</gene>
<dbReference type="OrthoDB" id="9922692at2"/>
<dbReference type="Proteomes" id="UP000324233">
    <property type="component" value="Chromosome"/>
</dbReference>
<evidence type="ECO:0000313" key="2">
    <source>
        <dbReference type="EMBL" id="QEH38873.1"/>
    </source>
</evidence>
<accession>A0A5B9WEH4</accession>
<feature type="region of interest" description="Disordered" evidence="1">
    <location>
        <begin position="1"/>
        <end position="33"/>
    </location>
</feature>
<dbReference type="RefSeq" id="WP_148598260.1">
    <property type="nucleotide sequence ID" value="NZ_CP042997.1"/>
</dbReference>
<evidence type="ECO:0000256" key="1">
    <source>
        <dbReference type="SAM" id="MobiDB-lite"/>
    </source>
</evidence>
<proteinExistence type="predicted"/>